<name>A0A7H9CF11_9BACT</name>
<evidence type="ECO:0000256" key="2">
    <source>
        <dbReference type="ARBA" id="ARBA00012962"/>
    </source>
</evidence>
<feature type="binding site" evidence="8">
    <location>
        <position position="235"/>
    </location>
    <ligand>
        <name>NADP(+)</name>
        <dbReference type="ChEBI" id="CHEBI:58349"/>
    </ligand>
</feature>
<dbReference type="InterPro" id="IPR046346">
    <property type="entry name" value="Aminoacid_DH-like_N_sf"/>
</dbReference>
<dbReference type="NCBIfam" id="TIGR00507">
    <property type="entry name" value="aroE"/>
    <property type="match status" value="1"/>
</dbReference>
<dbReference type="InterPro" id="IPR036291">
    <property type="entry name" value="NAD(P)-bd_dom_sf"/>
</dbReference>
<feature type="active site" description="Proton acceptor" evidence="8">
    <location>
        <position position="70"/>
    </location>
</feature>
<feature type="binding site" evidence="8">
    <location>
        <position position="91"/>
    </location>
    <ligand>
        <name>shikimate</name>
        <dbReference type="ChEBI" id="CHEBI:36208"/>
    </ligand>
</feature>
<feature type="binding site" evidence="8">
    <location>
        <position position="106"/>
    </location>
    <ligand>
        <name>shikimate</name>
        <dbReference type="ChEBI" id="CHEBI:36208"/>
    </ligand>
</feature>
<dbReference type="Proteomes" id="UP000509414">
    <property type="component" value="Chromosome"/>
</dbReference>
<feature type="binding site" evidence="8">
    <location>
        <position position="242"/>
    </location>
    <ligand>
        <name>shikimate</name>
        <dbReference type="ChEBI" id="CHEBI:36208"/>
    </ligand>
</feature>
<dbReference type="InterPro" id="IPR022893">
    <property type="entry name" value="Shikimate_DH_fam"/>
</dbReference>
<dbReference type="GO" id="GO:0009423">
    <property type="term" value="P:chorismate biosynthetic process"/>
    <property type="evidence" value="ECO:0007669"/>
    <property type="project" value="UniProtKB-UniRule"/>
</dbReference>
<comment type="caution">
    <text evidence="8">Lacks conserved residue(s) required for the propagation of feature annotation.</text>
</comment>
<dbReference type="Gene3D" id="3.40.50.10860">
    <property type="entry name" value="Leucine Dehydrogenase, chain A, domain 1"/>
    <property type="match status" value="1"/>
</dbReference>
<comment type="subunit">
    <text evidence="8">Homodimer.</text>
</comment>
<evidence type="ECO:0000256" key="6">
    <source>
        <dbReference type="ARBA" id="ARBA00023141"/>
    </source>
</evidence>
<comment type="pathway">
    <text evidence="1 8">Metabolic intermediate biosynthesis; chorismate biosynthesis; chorismate from D-erythrose 4-phosphate and phosphoenolpyruvate: step 4/7.</text>
</comment>
<dbReference type="HAMAP" id="MF_00222">
    <property type="entry name" value="Shikimate_DH_AroE"/>
    <property type="match status" value="1"/>
</dbReference>
<dbReference type="NCBIfam" id="NF001316">
    <property type="entry name" value="PRK00258.2-5"/>
    <property type="match status" value="1"/>
</dbReference>
<dbReference type="GO" id="GO:0004764">
    <property type="term" value="F:shikimate 3-dehydrogenase (NADP+) activity"/>
    <property type="evidence" value="ECO:0007669"/>
    <property type="project" value="UniProtKB-UniRule"/>
</dbReference>
<keyword evidence="5 8" id="KW-0560">Oxidoreductase</keyword>
<dbReference type="UniPathway" id="UPA00053">
    <property type="reaction ID" value="UER00087"/>
</dbReference>
<evidence type="ECO:0000313" key="11">
    <source>
        <dbReference type="Proteomes" id="UP000509414"/>
    </source>
</evidence>
<feature type="binding site" evidence="8">
    <location>
        <position position="66"/>
    </location>
    <ligand>
        <name>shikimate</name>
        <dbReference type="ChEBI" id="CHEBI:36208"/>
    </ligand>
</feature>
<dbReference type="AlphaFoldDB" id="A0A7H9CF11"/>
<dbReference type="GO" id="GO:0050661">
    <property type="term" value="F:NADP binding"/>
    <property type="evidence" value="ECO:0007669"/>
    <property type="project" value="InterPro"/>
</dbReference>
<evidence type="ECO:0000256" key="4">
    <source>
        <dbReference type="ARBA" id="ARBA00022857"/>
    </source>
</evidence>
<feature type="domain" description="Shikimate dehydrogenase substrate binding N-terminal" evidence="9">
    <location>
        <begin position="6"/>
        <end position="93"/>
    </location>
</feature>
<dbReference type="PANTHER" id="PTHR21089">
    <property type="entry name" value="SHIKIMATE DEHYDROGENASE"/>
    <property type="match status" value="1"/>
</dbReference>
<comment type="catalytic activity">
    <reaction evidence="7 8">
        <text>shikimate + NADP(+) = 3-dehydroshikimate + NADPH + H(+)</text>
        <dbReference type="Rhea" id="RHEA:17737"/>
        <dbReference type="ChEBI" id="CHEBI:15378"/>
        <dbReference type="ChEBI" id="CHEBI:16630"/>
        <dbReference type="ChEBI" id="CHEBI:36208"/>
        <dbReference type="ChEBI" id="CHEBI:57783"/>
        <dbReference type="ChEBI" id="CHEBI:58349"/>
        <dbReference type="EC" id="1.1.1.25"/>
    </reaction>
</comment>
<gene>
    <name evidence="8 10" type="primary">aroE</name>
    <name evidence="10" type="ORF">CINF_0221</name>
</gene>
<keyword evidence="6 8" id="KW-0057">Aromatic amino acid biosynthesis</keyword>
<accession>A0A7H9CF11</accession>
<sequence>MNYYAVIGNPIAHSISPRLHNAAFNALGINGVYSRALLEIIDDENLQQNALKNLLFDLGLSGANITVPFKQTALNIANKADSLTEQIKSANTLIIEGDKISAYNTDAPGFLMAISEFSGISDALILGAGGTARAISYILDKNGVKVSVLNRNENRAQAFKNYNFYTPQSYQNKSHKHDLIINTTPSGLSFAGLPFDEDLLKKAMSSAKYAYDAVYGKASAFLALGKSGGLKCKDGLDMLLFQAVLAFKLFSKNNDELSITQAMRYALKLPQIKI</sequence>
<dbReference type="CDD" id="cd01065">
    <property type="entry name" value="NAD_bind_Shikimate_DH"/>
    <property type="match status" value="1"/>
</dbReference>
<dbReference type="GO" id="GO:0005829">
    <property type="term" value="C:cytosol"/>
    <property type="evidence" value="ECO:0007669"/>
    <property type="project" value="TreeGrafter"/>
</dbReference>
<evidence type="ECO:0000256" key="5">
    <source>
        <dbReference type="ARBA" id="ARBA00023002"/>
    </source>
</evidence>
<evidence type="ECO:0000256" key="7">
    <source>
        <dbReference type="ARBA" id="ARBA00049442"/>
    </source>
</evidence>
<keyword evidence="11" id="KW-1185">Reference proteome</keyword>
<feature type="binding site" evidence="8">
    <location>
        <position position="213"/>
    </location>
    <ligand>
        <name>NADP(+)</name>
        <dbReference type="ChEBI" id="CHEBI:58349"/>
    </ligand>
</feature>
<feature type="binding site" evidence="8">
    <location>
        <position position="215"/>
    </location>
    <ligand>
        <name>shikimate</name>
        <dbReference type="ChEBI" id="CHEBI:36208"/>
    </ligand>
</feature>
<protein>
    <recommendedName>
        <fullName evidence="2 8">Shikimate dehydrogenase (NADP(+))</fullName>
        <shortName evidence="8">SDH</shortName>
        <ecNumber evidence="2 8">1.1.1.25</ecNumber>
    </recommendedName>
</protein>
<dbReference type="EMBL" id="CP049075">
    <property type="protein sequence ID" value="QLI04770.1"/>
    <property type="molecule type" value="Genomic_DNA"/>
</dbReference>
<dbReference type="InterPro" id="IPR013708">
    <property type="entry name" value="Shikimate_DH-bd_N"/>
</dbReference>
<keyword evidence="4 8" id="KW-0521">NADP</keyword>
<keyword evidence="3 8" id="KW-0028">Amino-acid biosynthesis</keyword>
<dbReference type="SUPFAM" id="SSF53223">
    <property type="entry name" value="Aminoacid dehydrogenase-like, N-terminal domain"/>
    <property type="match status" value="1"/>
</dbReference>
<comment type="function">
    <text evidence="8">Involved in the biosynthesis of the chorismate, which leads to the biosynthesis of aromatic amino acids. Catalyzes the reversible NADPH linked reduction of 3-dehydroshikimate (DHSA) to yield shikimate (SA).</text>
</comment>
<evidence type="ECO:0000256" key="1">
    <source>
        <dbReference type="ARBA" id="ARBA00004871"/>
    </source>
</evidence>
<dbReference type="RefSeq" id="WP_179975432.1">
    <property type="nucleotide sequence ID" value="NZ_CP049075.1"/>
</dbReference>
<dbReference type="PANTHER" id="PTHR21089:SF1">
    <property type="entry name" value="BIFUNCTIONAL 3-DEHYDROQUINATE DEHYDRATASE_SHIKIMATE DEHYDROGENASE, CHLOROPLASTIC"/>
    <property type="match status" value="1"/>
</dbReference>
<dbReference type="GO" id="GO:0019632">
    <property type="term" value="P:shikimate metabolic process"/>
    <property type="evidence" value="ECO:0007669"/>
    <property type="project" value="InterPro"/>
</dbReference>
<organism evidence="10 11">
    <name type="scientific">Candidatus Campylobacter infans</name>
    <dbReference type="NCBI Taxonomy" id="2561898"/>
    <lineage>
        <taxon>Bacteria</taxon>
        <taxon>Pseudomonadati</taxon>
        <taxon>Campylobacterota</taxon>
        <taxon>Epsilonproteobacteria</taxon>
        <taxon>Campylobacterales</taxon>
        <taxon>Campylobacteraceae</taxon>
        <taxon>Campylobacter</taxon>
    </lineage>
</organism>
<dbReference type="GO" id="GO:0009073">
    <property type="term" value="P:aromatic amino acid family biosynthetic process"/>
    <property type="evidence" value="ECO:0007669"/>
    <property type="project" value="UniProtKB-KW"/>
</dbReference>
<dbReference type="EC" id="1.1.1.25" evidence="2 8"/>
<evidence type="ECO:0000313" key="10">
    <source>
        <dbReference type="EMBL" id="QLI04770.1"/>
    </source>
</evidence>
<dbReference type="SUPFAM" id="SSF51735">
    <property type="entry name" value="NAD(P)-binding Rossmann-fold domains"/>
    <property type="match status" value="1"/>
</dbReference>
<dbReference type="KEGG" id="cinf:CINF_0221"/>
<dbReference type="InterPro" id="IPR011342">
    <property type="entry name" value="Shikimate_DH"/>
</dbReference>
<evidence type="ECO:0000259" key="9">
    <source>
        <dbReference type="Pfam" id="PF08501"/>
    </source>
</evidence>
<comment type="similarity">
    <text evidence="8">Belongs to the shikimate dehydrogenase family.</text>
</comment>
<proteinExistence type="inferred from homology"/>
<evidence type="ECO:0000256" key="3">
    <source>
        <dbReference type="ARBA" id="ARBA00022605"/>
    </source>
</evidence>
<reference evidence="10 11" key="1">
    <citation type="submission" date="2020-02" db="EMBL/GenBank/DDBJ databases">
        <title>Complete genome sequence of the novel Campylobacter species Candidatus Campylobacter infans.</title>
        <authorList>
            <person name="Duim B."/>
            <person name="Zomer A."/>
            <person name="van der Graaf L."/>
            <person name="Wagenaar J."/>
        </authorList>
    </citation>
    <scope>NUCLEOTIDE SEQUENCE [LARGE SCALE GENOMIC DNA]</scope>
    <source>
        <strain evidence="10 11">19S00001</strain>
    </source>
</reference>
<evidence type="ECO:0000256" key="8">
    <source>
        <dbReference type="HAMAP-Rule" id="MF_00222"/>
    </source>
</evidence>
<dbReference type="GO" id="GO:0008652">
    <property type="term" value="P:amino acid biosynthetic process"/>
    <property type="evidence" value="ECO:0007669"/>
    <property type="project" value="UniProtKB-KW"/>
</dbReference>
<dbReference type="Gene3D" id="3.40.50.720">
    <property type="entry name" value="NAD(P)-binding Rossmann-like Domain"/>
    <property type="match status" value="1"/>
</dbReference>
<feature type="binding site" evidence="8">
    <location>
        <begin position="14"/>
        <end position="16"/>
    </location>
    <ligand>
        <name>shikimate</name>
        <dbReference type="ChEBI" id="CHEBI:36208"/>
    </ligand>
</feature>
<dbReference type="Pfam" id="PF08501">
    <property type="entry name" value="Shikimate_dh_N"/>
    <property type="match status" value="1"/>
</dbReference>